<sequence length="64" mass="7218">MVVLRFLLGALSRSDYDKERLFGNKSLVLPGESEVYSVGGTVRFASFVEQHDPCQPLIFQEANR</sequence>
<evidence type="ECO:0000313" key="1">
    <source>
        <dbReference type="EMBL" id="TWU20136.1"/>
    </source>
</evidence>
<protein>
    <submittedName>
        <fullName evidence="1">Uncharacterized protein</fullName>
    </submittedName>
</protein>
<evidence type="ECO:0000313" key="2">
    <source>
        <dbReference type="Proteomes" id="UP000316304"/>
    </source>
</evidence>
<proteinExistence type="predicted"/>
<comment type="caution">
    <text evidence="1">The sequence shown here is derived from an EMBL/GenBank/DDBJ whole genome shotgun (WGS) entry which is preliminary data.</text>
</comment>
<name>A0A5C6C9T7_9BACT</name>
<gene>
    <name evidence="1" type="ORF">Pla52o_46500</name>
</gene>
<dbReference type="AlphaFoldDB" id="A0A5C6C9T7"/>
<reference evidence="1 2" key="1">
    <citation type="submission" date="2019-02" db="EMBL/GenBank/DDBJ databases">
        <title>Deep-cultivation of Planctomycetes and their phenomic and genomic characterization uncovers novel biology.</title>
        <authorList>
            <person name="Wiegand S."/>
            <person name="Jogler M."/>
            <person name="Boedeker C."/>
            <person name="Pinto D."/>
            <person name="Vollmers J."/>
            <person name="Rivas-Marin E."/>
            <person name="Kohn T."/>
            <person name="Peeters S.H."/>
            <person name="Heuer A."/>
            <person name="Rast P."/>
            <person name="Oberbeckmann S."/>
            <person name="Bunk B."/>
            <person name="Jeske O."/>
            <person name="Meyerdierks A."/>
            <person name="Storesund J.E."/>
            <person name="Kallscheuer N."/>
            <person name="Luecker S."/>
            <person name="Lage O.M."/>
            <person name="Pohl T."/>
            <person name="Merkel B.J."/>
            <person name="Hornburger P."/>
            <person name="Mueller R.-W."/>
            <person name="Bruemmer F."/>
            <person name="Labrenz M."/>
            <person name="Spormann A.M."/>
            <person name="Op Den Camp H."/>
            <person name="Overmann J."/>
            <person name="Amann R."/>
            <person name="Jetten M.S.M."/>
            <person name="Mascher T."/>
            <person name="Medema M.H."/>
            <person name="Devos D.P."/>
            <person name="Kaster A.-K."/>
            <person name="Ovreas L."/>
            <person name="Rohde M."/>
            <person name="Galperin M.Y."/>
            <person name="Jogler C."/>
        </authorList>
    </citation>
    <scope>NUCLEOTIDE SEQUENCE [LARGE SCALE GENOMIC DNA]</scope>
    <source>
        <strain evidence="1 2">Pla52o</strain>
    </source>
</reference>
<organism evidence="1 2">
    <name type="scientific">Novipirellula galeiformis</name>
    <dbReference type="NCBI Taxonomy" id="2528004"/>
    <lineage>
        <taxon>Bacteria</taxon>
        <taxon>Pseudomonadati</taxon>
        <taxon>Planctomycetota</taxon>
        <taxon>Planctomycetia</taxon>
        <taxon>Pirellulales</taxon>
        <taxon>Pirellulaceae</taxon>
        <taxon>Novipirellula</taxon>
    </lineage>
</organism>
<dbReference type="EMBL" id="SJPT01000009">
    <property type="protein sequence ID" value="TWU20136.1"/>
    <property type="molecule type" value="Genomic_DNA"/>
</dbReference>
<keyword evidence="2" id="KW-1185">Reference proteome</keyword>
<accession>A0A5C6C9T7</accession>
<dbReference type="Proteomes" id="UP000316304">
    <property type="component" value="Unassembled WGS sequence"/>
</dbReference>